<proteinExistence type="predicted"/>
<dbReference type="Proteomes" id="UP000050421">
    <property type="component" value="Unassembled WGS sequence"/>
</dbReference>
<dbReference type="AlphaFoldDB" id="A0A0P7XEB1"/>
<dbReference type="PATRIC" id="fig|1305737.6.peg.2932"/>
<dbReference type="eggNOG" id="ENOG502ZGYM">
    <property type="taxonomic scope" value="Bacteria"/>
</dbReference>
<organism evidence="1 2">
    <name type="scientific">Algoriphagus marincola HL-49</name>
    <dbReference type="NCBI Taxonomy" id="1305737"/>
    <lineage>
        <taxon>Bacteria</taxon>
        <taxon>Pseudomonadati</taxon>
        <taxon>Bacteroidota</taxon>
        <taxon>Cytophagia</taxon>
        <taxon>Cytophagales</taxon>
        <taxon>Cyclobacteriaceae</taxon>
        <taxon>Algoriphagus</taxon>
    </lineage>
</organism>
<dbReference type="STRING" id="1305737.GCA_000526355_02429"/>
<name>A0A0P7XEB1_9BACT</name>
<gene>
    <name evidence="1" type="ORF">HLUCCX10_11590</name>
</gene>
<reference evidence="1 2" key="1">
    <citation type="submission" date="2015-09" db="EMBL/GenBank/DDBJ databases">
        <title>Identification and resolution of microdiversity through metagenomic sequencing of parallel consortia.</title>
        <authorList>
            <person name="Nelson W.C."/>
            <person name="Romine M.F."/>
            <person name="Lindemann S.R."/>
        </authorList>
    </citation>
    <scope>NUCLEOTIDE SEQUENCE [LARGE SCALE GENOMIC DNA]</scope>
    <source>
        <strain evidence="1">HL-49</strain>
    </source>
</reference>
<evidence type="ECO:0000313" key="2">
    <source>
        <dbReference type="Proteomes" id="UP000050421"/>
    </source>
</evidence>
<protein>
    <recommendedName>
        <fullName evidence="3">Lipoprotein</fullName>
    </recommendedName>
</protein>
<accession>A0A0P7XEB1</accession>
<evidence type="ECO:0008006" key="3">
    <source>
        <dbReference type="Google" id="ProtNLM"/>
    </source>
</evidence>
<dbReference type="PROSITE" id="PS51257">
    <property type="entry name" value="PROKAR_LIPOPROTEIN"/>
    <property type="match status" value="1"/>
</dbReference>
<dbReference type="EMBL" id="LJXT01000074">
    <property type="protein sequence ID" value="KPQ14013.1"/>
    <property type="molecule type" value="Genomic_DNA"/>
</dbReference>
<comment type="caution">
    <text evidence="1">The sequence shown here is derived from an EMBL/GenBank/DDBJ whole genome shotgun (WGS) entry which is preliminary data.</text>
</comment>
<sequence>MKKNLIFLGFAVVFLMACSEERKKINEQVVPHPTEDSTQVEEAREEVAFFQYEELPDFPDAILELYTPLGNQVFRPGKVPFEFNIKNYPFEEEASNRFRLFLILNGSDPVGHRSPIFQQELQEGTYRVVAFLVDEAGFALKNFGNYIDRDFQVGDSRPFPYSAEPYLALNFPRANQEYGAEDEFVVDFLVLGGDMKLDGLKVKIEIGDYEYEIDHMAPIRIENLPAGEYQVKVSLLRNNNTELEGPFSSVTKTVIVR</sequence>
<evidence type="ECO:0000313" key="1">
    <source>
        <dbReference type="EMBL" id="KPQ14013.1"/>
    </source>
</evidence>